<organism evidence="7 8">
    <name type="scientific">Racocetra fulgida</name>
    <dbReference type="NCBI Taxonomy" id="60492"/>
    <lineage>
        <taxon>Eukaryota</taxon>
        <taxon>Fungi</taxon>
        <taxon>Fungi incertae sedis</taxon>
        <taxon>Mucoromycota</taxon>
        <taxon>Glomeromycotina</taxon>
        <taxon>Glomeromycetes</taxon>
        <taxon>Diversisporales</taxon>
        <taxon>Gigasporaceae</taxon>
        <taxon>Racocetra</taxon>
    </lineage>
</organism>
<keyword evidence="8" id="KW-1185">Reference proteome</keyword>
<comment type="subcellular location">
    <subcellularLocation>
        <location evidence="1">Nucleus</location>
    </subcellularLocation>
</comment>
<comment type="caution">
    <text evidence="7">The sequence shown here is derived from an EMBL/GenBank/DDBJ whole genome shotgun (WGS) entry which is preliminary data.</text>
</comment>
<dbReference type="GO" id="GO:0043111">
    <property type="term" value="P:replication fork arrest"/>
    <property type="evidence" value="ECO:0007669"/>
    <property type="project" value="TreeGrafter"/>
</dbReference>
<evidence type="ECO:0000313" key="8">
    <source>
        <dbReference type="Proteomes" id="UP000789396"/>
    </source>
</evidence>
<keyword evidence="5" id="KW-0175">Coiled coil</keyword>
<evidence type="ECO:0000256" key="4">
    <source>
        <dbReference type="ARBA" id="ARBA00023306"/>
    </source>
</evidence>
<proteinExistence type="predicted"/>
<name>A0A9N9HDF8_9GLOM</name>
<dbReference type="InterPro" id="IPR044998">
    <property type="entry name" value="Timeless"/>
</dbReference>
<dbReference type="AlphaFoldDB" id="A0A9N9HDF8"/>
<evidence type="ECO:0000256" key="1">
    <source>
        <dbReference type="ARBA" id="ARBA00004123"/>
    </source>
</evidence>
<feature type="non-terminal residue" evidence="7">
    <location>
        <position position="1"/>
    </location>
</feature>
<dbReference type="GO" id="GO:0003677">
    <property type="term" value="F:DNA binding"/>
    <property type="evidence" value="ECO:0007669"/>
    <property type="project" value="TreeGrafter"/>
</dbReference>
<reference evidence="7" key="1">
    <citation type="submission" date="2021-06" db="EMBL/GenBank/DDBJ databases">
        <authorList>
            <person name="Kallberg Y."/>
            <person name="Tangrot J."/>
            <person name="Rosling A."/>
        </authorList>
    </citation>
    <scope>NUCLEOTIDE SEQUENCE</scope>
    <source>
        <strain evidence="7">IN212</strain>
    </source>
</reference>
<feature type="coiled-coil region" evidence="5">
    <location>
        <begin position="135"/>
        <end position="169"/>
    </location>
</feature>
<dbReference type="OrthoDB" id="310853at2759"/>
<keyword evidence="4" id="KW-0131">Cell cycle</keyword>
<dbReference type="GO" id="GO:0000076">
    <property type="term" value="P:DNA replication checkpoint signaling"/>
    <property type="evidence" value="ECO:0007669"/>
    <property type="project" value="TreeGrafter"/>
</dbReference>
<accession>A0A9N9HDF8</accession>
<evidence type="ECO:0000313" key="7">
    <source>
        <dbReference type="EMBL" id="CAG8679328.1"/>
    </source>
</evidence>
<evidence type="ECO:0000256" key="2">
    <source>
        <dbReference type="ARBA" id="ARBA00022880"/>
    </source>
</evidence>
<evidence type="ECO:0000259" key="6">
    <source>
        <dbReference type="Pfam" id="PF04821"/>
    </source>
</evidence>
<dbReference type="Pfam" id="PF04821">
    <property type="entry name" value="TIMELESS"/>
    <property type="match status" value="1"/>
</dbReference>
<keyword evidence="2" id="KW-0236">DNA replication inhibitor</keyword>
<dbReference type="EMBL" id="CAJVPZ010017255">
    <property type="protein sequence ID" value="CAG8679328.1"/>
    <property type="molecule type" value="Genomic_DNA"/>
</dbReference>
<evidence type="ECO:0000256" key="3">
    <source>
        <dbReference type="ARBA" id="ARBA00023242"/>
    </source>
</evidence>
<dbReference type="PANTHER" id="PTHR22940:SF4">
    <property type="entry name" value="PROTEIN TIMELESS HOMOLOG"/>
    <property type="match status" value="1"/>
</dbReference>
<keyword evidence="3" id="KW-0539">Nucleus</keyword>
<dbReference type="PANTHER" id="PTHR22940">
    <property type="entry name" value="TIMEOUT/TIMELESS-2"/>
    <property type="match status" value="1"/>
</dbReference>
<gene>
    <name evidence="7" type="ORF">RFULGI_LOCUS9551</name>
</gene>
<protein>
    <submittedName>
        <fullName evidence="7">2992_t:CDS:1</fullName>
    </submittedName>
</protein>
<feature type="domain" description="Timeless N-terminal" evidence="6">
    <location>
        <begin position="55"/>
        <end position="104"/>
    </location>
</feature>
<dbReference type="GO" id="GO:0006281">
    <property type="term" value="P:DNA repair"/>
    <property type="evidence" value="ECO:0007669"/>
    <property type="project" value="TreeGrafter"/>
</dbReference>
<feature type="non-terminal residue" evidence="7">
    <location>
        <position position="303"/>
    </location>
</feature>
<dbReference type="Proteomes" id="UP000789396">
    <property type="component" value="Unassembled WGS sequence"/>
</dbReference>
<dbReference type="InterPro" id="IPR006906">
    <property type="entry name" value="Timeless_N"/>
</dbReference>
<sequence>NILIAVMGDELVDEELSSSRDVDEEMSLSDQLFSLCNSLGRYERVIGPDNMVTQRYHLGDECLGCLKDMKEVLRYDDHTTLEVHCELWKLKILEKDLIPIIMLNQDPLDIPMTRPFDLNADIDSLDEEDVDISQMNRAKKERVKSQYDYKEAEKRAKKLLEEEQVKKLKIQNKDTRYNGSVWIKVPPEEDPNTDDDYEEIEYVKKKRVNIKAHQSTFKEYQELSILELLNRISIYFEGLQTLTTSQSEFKDFIRLVSESFFDYAAKNDLMYCEVFTPKTKRNLLCLEDGYNRNDDDASVNEKD</sequence>
<dbReference type="GO" id="GO:0031298">
    <property type="term" value="C:replication fork protection complex"/>
    <property type="evidence" value="ECO:0007669"/>
    <property type="project" value="TreeGrafter"/>
</dbReference>
<evidence type="ECO:0000256" key="5">
    <source>
        <dbReference type="SAM" id="Coils"/>
    </source>
</evidence>